<name>A0A8K1LFA1_9PASS</name>
<proteinExistence type="predicted"/>
<comment type="caution">
    <text evidence="2">The sequence shown here is derived from an EMBL/GenBank/DDBJ whole genome shotgun (WGS) entry which is preliminary data.</text>
</comment>
<evidence type="ECO:0000313" key="3">
    <source>
        <dbReference type="Proteomes" id="UP000796761"/>
    </source>
</evidence>
<evidence type="ECO:0000256" key="1">
    <source>
        <dbReference type="SAM" id="MobiDB-lite"/>
    </source>
</evidence>
<sequence length="107" mass="12069">MTRNEGRTLVGEQQLGFIKVHVVPPHHQRVCPSEYRSPLCNTLIAGEGQGERAQCGTNQRNGRSDSVHKGQTVEQIKKAKEGITRILPNHSMLYLELSRPRERPQSD</sequence>
<accession>A0A8K1LFA1</accession>
<feature type="region of interest" description="Disordered" evidence="1">
    <location>
        <begin position="51"/>
        <end position="72"/>
    </location>
</feature>
<reference evidence="2" key="1">
    <citation type="submission" date="2019-04" db="EMBL/GenBank/DDBJ databases">
        <title>Genome assembly of Zosterops borbonicus 15179.</title>
        <authorList>
            <person name="Leroy T."/>
            <person name="Anselmetti Y."/>
            <person name="Tilak M.-K."/>
            <person name="Nabholz B."/>
        </authorList>
    </citation>
    <scope>NUCLEOTIDE SEQUENCE</scope>
    <source>
        <strain evidence="2">HGM_15179</strain>
        <tissue evidence="2">Muscle</tissue>
    </source>
</reference>
<dbReference type="AlphaFoldDB" id="A0A8K1LFA1"/>
<dbReference type="EMBL" id="SWJQ01000653">
    <property type="protein sequence ID" value="TRZ11854.1"/>
    <property type="molecule type" value="Genomic_DNA"/>
</dbReference>
<keyword evidence="3" id="KW-1185">Reference proteome</keyword>
<gene>
    <name evidence="2" type="ORF">HGM15179_015252</name>
</gene>
<protein>
    <submittedName>
        <fullName evidence="2">Uncharacterized protein</fullName>
    </submittedName>
</protein>
<evidence type="ECO:0000313" key="2">
    <source>
        <dbReference type="EMBL" id="TRZ11854.1"/>
    </source>
</evidence>
<dbReference type="Proteomes" id="UP000796761">
    <property type="component" value="Unassembled WGS sequence"/>
</dbReference>
<organism evidence="2 3">
    <name type="scientific">Zosterops borbonicus</name>
    <dbReference type="NCBI Taxonomy" id="364589"/>
    <lineage>
        <taxon>Eukaryota</taxon>
        <taxon>Metazoa</taxon>
        <taxon>Chordata</taxon>
        <taxon>Craniata</taxon>
        <taxon>Vertebrata</taxon>
        <taxon>Euteleostomi</taxon>
        <taxon>Archelosauria</taxon>
        <taxon>Archosauria</taxon>
        <taxon>Dinosauria</taxon>
        <taxon>Saurischia</taxon>
        <taxon>Theropoda</taxon>
        <taxon>Coelurosauria</taxon>
        <taxon>Aves</taxon>
        <taxon>Neognathae</taxon>
        <taxon>Neoaves</taxon>
        <taxon>Telluraves</taxon>
        <taxon>Australaves</taxon>
        <taxon>Passeriformes</taxon>
        <taxon>Sylvioidea</taxon>
        <taxon>Zosteropidae</taxon>
        <taxon>Zosterops</taxon>
    </lineage>
</organism>